<reference evidence="2" key="1">
    <citation type="submission" date="2020-11" db="EMBL/GenBank/DDBJ databases">
        <authorList>
            <person name="Tran Van P."/>
        </authorList>
    </citation>
    <scope>NUCLEOTIDE SEQUENCE</scope>
</reference>
<protein>
    <submittedName>
        <fullName evidence="2">Uncharacterized protein</fullName>
    </submittedName>
</protein>
<feature type="region of interest" description="Disordered" evidence="1">
    <location>
        <begin position="58"/>
        <end position="80"/>
    </location>
</feature>
<proteinExistence type="predicted"/>
<gene>
    <name evidence="2" type="ORF">TCEB3V08_LOCUS268</name>
</gene>
<sequence length="80" mass="8644">MVGATQIIRDSNDDVTEEYGQKIRGHNLPEGSISLGVMEGHMLFLSFLDEVCATAGRRKAEGRPACPAASDEDRLPGAQR</sequence>
<evidence type="ECO:0000313" key="2">
    <source>
        <dbReference type="EMBL" id="CAD7392234.1"/>
    </source>
</evidence>
<feature type="compositionally biased region" description="Basic and acidic residues" evidence="1">
    <location>
        <begin position="71"/>
        <end position="80"/>
    </location>
</feature>
<name>A0A7R9CCQ3_TIMCR</name>
<dbReference type="EMBL" id="OC316511">
    <property type="protein sequence ID" value="CAD7392234.1"/>
    <property type="molecule type" value="Genomic_DNA"/>
</dbReference>
<accession>A0A7R9CCQ3</accession>
<organism evidence="2">
    <name type="scientific">Timema cristinae</name>
    <name type="common">Walking stick</name>
    <dbReference type="NCBI Taxonomy" id="61476"/>
    <lineage>
        <taxon>Eukaryota</taxon>
        <taxon>Metazoa</taxon>
        <taxon>Ecdysozoa</taxon>
        <taxon>Arthropoda</taxon>
        <taxon>Hexapoda</taxon>
        <taxon>Insecta</taxon>
        <taxon>Pterygota</taxon>
        <taxon>Neoptera</taxon>
        <taxon>Polyneoptera</taxon>
        <taxon>Phasmatodea</taxon>
        <taxon>Timematodea</taxon>
        <taxon>Timematoidea</taxon>
        <taxon>Timematidae</taxon>
        <taxon>Timema</taxon>
    </lineage>
</organism>
<dbReference type="AlphaFoldDB" id="A0A7R9CCQ3"/>
<evidence type="ECO:0000256" key="1">
    <source>
        <dbReference type="SAM" id="MobiDB-lite"/>
    </source>
</evidence>